<organism evidence="2 3">
    <name type="scientific">Candidatus Adlerbacteria bacterium RIFCSPLOWO2_01_FULL_51_16</name>
    <dbReference type="NCBI Taxonomy" id="1797243"/>
    <lineage>
        <taxon>Bacteria</taxon>
        <taxon>Candidatus Adleribacteriota</taxon>
    </lineage>
</organism>
<gene>
    <name evidence="2" type="ORF">A2943_02635</name>
</gene>
<dbReference type="PANTHER" id="PTHR34386:SF1">
    <property type="entry name" value="GLUTAREDOXIN-LIKE PROTEIN NRDH"/>
    <property type="match status" value="1"/>
</dbReference>
<dbReference type="STRING" id="1797243.A2943_02635"/>
<dbReference type="InterPro" id="IPR051548">
    <property type="entry name" value="Grx-like_ET"/>
</dbReference>
<dbReference type="Proteomes" id="UP000176185">
    <property type="component" value="Unassembled WGS sequence"/>
</dbReference>
<dbReference type="SUPFAM" id="SSF52833">
    <property type="entry name" value="Thioredoxin-like"/>
    <property type="match status" value="1"/>
</dbReference>
<reference evidence="2 3" key="1">
    <citation type="journal article" date="2016" name="Nat. Commun.">
        <title>Thousands of microbial genomes shed light on interconnected biogeochemical processes in an aquifer system.</title>
        <authorList>
            <person name="Anantharaman K."/>
            <person name="Brown C.T."/>
            <person name="Hug L.A."/>
            <person name="Sharon I."/>
            <person name="Castelle C.J."/>
            <person name="Probst A.J."/>
            <person name="Thomas B.C."/>
            <person name="Singh A."/>
            <person name="Wilkins M.J."/>
            <person name="Karaoz U."/>
            <person name="Brodie E.L."/>
            <person name="Williams K.H."/>
            <person name="Hubbard S.S."/>
            <person name="Banfield J.F."/>
        </authorList>
    </citation>
    <scope>NUCLEOTIDE SEQUENCE [LARGE SCALE GENOMIC DNA]</scope>
</reference>
<dbReference type="InterPro" id="IPR002109">
    <property type="entry name" value="Glutaredoxin"/>
</dbReference>
<dbReference type="GO" id="GO:0045454">
    <property type="term" value="P:cell redox homeostasis"/>
    <property type="evidence" value="ECO:0007669"/>
    <property type="project" value="TreeGrafter"/>
</dbReference>
<name>A0A1F4XGQ9_9BACT</name>
<accession>A0A1F4XGQ9</accession>
<proteinExistence type="predicted"/>
<dbReference type="InterPro" id="IPR036249">
    <property type="entry name" value="Thioredoxin-like_sf"/>
</dbReference>
<protein>
    <submittedName>
        <fullName evidence="2">NrdH-redoxin</fullName>
    </submittedName>
</protein>
<feature type="domain" description="Glutaredoxin" evidence="1">
    <location>
        <begin position="5"/>
        <end position="62"/>
    </location>
</feature>
<dbReference type="PANTHER" id="PTHR34386">
    <property type="entry name" value="GLUTAREDOXIN"/>
    <property type="match status" value="1"/>
</dbReference>
<evidence type="ECO:0000313" key="2">
    <source>
        <dbReference type="EMBL" id="OGC80756.1"/>
    </source>
</evidence>
<sequence>MDKHVTIYSTPTCHFCKMAKDFFTEKNVPFTAYDVAADAAKRAEMIGLTGQLGVPVIVINDEILVGFDREKLAAKLGIQA</sequence>
<dbReference type="AlphaFoldDB" id="A0A1F4XGQ9"/>
<dbReference type="Pfam" id="PF00462">
    <property type="entry name" value="Glutaredoxin"/>
    <property type="match status" value="1"/>
</dbReference>
<dbReference type="PROSITE" id="PS51354">
    <property type="entry name" value="GLUTAREDOXIN_2"/>
    <property type="match status" value="1"/>
</dbReference>
<dbReference type="EMBL" id="MEWX01000014">
    <property type="protein sequence ID" value="OGC80756.1"/>
    <property type="molecule type" value="Genomic_DNA"/>
</dbReference>
<dbReference type="Gene3D" id="3.40.30.10">
    <property type="entry name" value="Glutaredoxin"/>
    <property type="match status" value="1"/>
</dbReference>
<dbReference type="CDD" id="cd02976">
    <property type="entry name" value="NrdH"/>
    <property type="match status" value="1"/>
</dbReference>
<comment type="caution">
    <text evidence="2">The sequence shown here is derived from an EMBL/GenBank/DDBJ whole genome shotgun (WGS) entry which is preliminary data.</text>
</comment>
<evidence type="ECO:0000313" key="3">
    <source>
        <dbReference type="Proteomes" id="UP000176185"/>
    </source>
</evidence>
<evidence type="ECO:0000259" key="1">
    <source>
        <dbReference type="Pfam" id="PF00462"/>
    </source>
</evidence>
<dbReference type="GO" id="GO:0009055">
    <property type="term" value="F:electron transfer activity"/>
    <property type="evidence" value="ECO:0007669"/>
    <property type="project" value="TreeGrafter"/>
</dbReference>